<organism evidence="1 2">
    <name type="scientific">Mucilaginibacter paludis DSM 18603</name>
    <dbReference type="NCBI Taxonomy" id="714943"/>
    <lineage>
        <taxon>Bacteria</taxon>
        <taxon>Pseudomonadati</taxon>
        <taxon>Bacteroidota</taxon>
        <taxon>Sphingobacteriia</taxon>
        <taxon>Sphingobacteriales</taxon>
        <taxon>Sphingobacteriaceae</taxon>
        <taxon>Mucilaginibacter</taxon>
    </lineage>
</organism>
<sequence>METLAKEQIALSGSVMGFKANKHGDIDALEVENSGQILAIKFPPHTAGAIMQEFTTGESVSLSYQEETPGHDPKGNKKTKLRLLTLSKTDGINLVIDDIKPQKASGDTVPENLYFDHFELIKGKKGELTGIRSGKKLIHVHKENEKIGDVISEGAQLEIIALKRADQGFINKNQDEVYHI</sequence>
<proteinExistence type="predicted"/>
<dbReference type="HOGENOM" id="CLU_1494654_0_0_10"/>
<reference evidence="1" key="1">
    <citation type="submission" date="2011-09" db="EMBL/GenBank/DDBJ databases">
        <title>The permanent draft genome of Mucilaginibacter paludis DSM 18603.</title>
        <authorList>
            <consortium name="US DOE Joint Genome Institute (JGI-PGF)"/>
            <person name="Lucas S."/>
            <person name="Han J."/>
            <person name="Lapidus A."/>
            <person name="Bruce D."/>
            <person name="Goodwin L."/>
            <person name="Pitluck S."/>
            <person name="Peters L."/>
            <person name="Kyrpides N."/>
            <person name="Mavromatis K."/>
            <person name="Ivanova N."/>
            <person name="Mikhailova N."/>
            <person name="Held B."/>
            <person name="Detter J.C."/>
            <person name="Tapia R."/>
            <person name="Han C."/>
            <person name="Land M."/>
            <person name="Hauser L."/>
            <person name="Markowitz V."/>
            <person name="Cheng J.-F."/>
            <person name="Hugenholtz P."/>
            <person name="Woyke T."/>
            <person name="Wu D."/>
            <person name="Tindall B."/>
            <person name="Brambilla E."/>
            <person name="Klenk H.-P."/>
            <person name="Eisen J.A."/>
        </authorList>
    </citation>
    <scope>NUCLEOTIDE SEQUENCE [LARGE SCALE GENOMIC DNA]</scope>
    <source>
        <strain evidence="1">DSM 18603</strain>
    </source>
</reference>
<dbReference type="RefSeq" id="WP_008508216.1">
    <property type="nucleotide sequence ID" value="NZ_CM001403.1"/>
</dbReference>
<evidence type="ECO:0000313" key="2">
    <source>
        <dbReference type="Proteomes" id="UP000002774"/>
    </source>
</evidence>
<dbReference type="Proteomes" id="UP000002774">
    <property type="component" value="Chromosome"/>
</dbReference>
<accession>H1YIY5</accession>
<dbReference type="AlphaFoldDB" id="H1YIY5"/>
<protein>
    <submittedName>
        <fullName evidence="1">Uncharacterized protein</fullName>
    </submittedName>
</protein>
<dbReference type="STRING" id="714943.Mucpa_3582"/>
<dbReference type="OrthoDB" id="954848at2"/>
<keyword evidence="2" id="KW-1185">Reference proteome</keyword>
<dbReference type="EMBL" id="CM001403">
    <property type="protein sequence ID" value="EHQ27680.1"/>
    <property type="molecule type" value="Genomic_DNA"/>
</dbReference>
<name>H1YIY5_9SPHI</name>
<evidence type="ECO:0000313" key="1">
    <source>
        <dbReference type="EMBL" id="EHQ27680.1"/>
    </source>
</evidence>
<gene>
    <name evidence="1" type="ORF">Mucpa_3582</name>
</gene>